<dbReference type="Proteomes" id="UP000294919">
    <property type="component" value="Unassembled WGS sequence"/>
</dbReference>
<sequence>MLNSISESRVKLNDKYKLYIEVPEKEYLVAYDRNINVENAKDLVYQYLNAHQDDAMVENVEVKYDKNNHSVNIEADLCYEGNYHTKTRYRPNYLRNERELEH</sequence>
<evidence type="ECO:0000313" key="2">
    <source>
        <dbReference type="Proteomes" id="UP000294919"/>
    </source>
</evidence>
<keyword evidence="2" id="KW-1185">Reference proteome</keyword>
<gene>
    <name evidence="1" type="ORF">EV214_101303</name>
</gene>
<comment type="caution">
    <text evidence="1">The sequence shown here is derived from an EMBL/GenBank/DDBJ whole genome shotgun (WGS) entry which is preliminary data.</text>
</comment>
<name>A0A4R2LKZ4_9FIRM</name>
<protein>
    <submittedName>
        <fullName evidence="1">Uncharacterized protein</fullName>
    </submittedName>
</protein>
<accession>A0A4R2LKZ4</accession>
<dbReference type="RefSeq" id="WP_132241952.1">
    <property type="nucleotide sequence ID" value="NZ_SLWV01000001.1"/>
</dbReference>
<dbReference type="OrthoDB" id="1707731at2"/>
<proteinExistence type="predicted"/>
<organism evidence="1 2">
    <name type="scientific">Marinisporobacter balticus</name>
    <dbReference type="NCBI Taxonomy" id="2018667"/>
    <lineage>
        <taxon>Bacteria</taxon>
        <taxon>Bacillati</taxon>
        <taxon>Bacillota</taxon>
        <taxon>Clostridia</taxon>
        <taxon>Peptostreptococcales</taxon>
        <taxon>Thermotaleaceae</taxon>
        <taxon>Marinisporobacter</taxon>
    </lineage>
</organism>
<dbReference type="EMBL" id="SLWV01000001">
    <property type="protein sequence ID" value="TCO80065.1"/>
    <property type="molecule type" value="Genomic_DNA"/>
</dbReference>
<reference evidence="1 2" key="1">
    <citation type="submission" date="2019-03" db="EMBL/GenBank/DDBJ databases">
        <title>Genomic Encyclopedia of Type Strains, Phase IV (KMG-IV): sequencing the most valuable type-strain genomes for metagenomic binning, comparative biology and taxonomic classification.</title>
        <authorList>
            <person name="Goeker M."/>
        </authorList>
    </citation>
    <scope>NUCLEOTIDE SEQUENCE [LARGE SCALE GENOMIC DNA]</scope>
    <source>
        <strain evidence="1 2">DSM 102940</strain>
    </source>
</reference>
<evidence type="ECO:0000313" key="1">
    <source>
        <dbReference type="EMBL" id="TCO80065.1"/>
    </source>
</evidence>
<dbReference type="AlphaFoldDB" id="A0A4R2LKZ4"/>